<protein>
    <submittedName>
        <fullName evidence="2">Sugar ABC transporter, solute-binding protein</fullName>
    </submittedName>
</protein>
<dbReference type="Pfam" id="PF01547">
    <property type="entry name" value="SBP_bac_1"/>
    <property type="match status" value="1"/>
</dbReference>
<gene>
    <name evidence="2" type="ORF">BMAGN_0522</name>
</gene>
<sequence>MVSYTKRLFAGVAAIAALGMGLVGCGSSSGDSSASSNADASKDSGEVVKITYMHRLPDNEGMTTVDSIVDQWNKDHPNIQVTATKFNGNASDMIKKLETDVKSGNAPDLAQVGYAELPEVYTKGMLEDVTQYAEQYKDHFAEGPYNLMQVGGKYYGLPQDTGPLVYFYNKKAFDELGLAVPGTQEELIAAAKKAAAAGKYIMSFQADEAGNMLTGLAGASSNWYTVKDDAWVVDTDTDGSKAVAKVYQELLDSKAVATNPRWDPSFDASLQKEELVGTIGAAWEAPLLMQSIGDSGKGNWAVAQVGDWFDNDGKTGPDGGSGVAVLKGCEHGKEAMEFLDWFNTQTDALISQGLVVATSDTDVKTPDSWKEYYGGQDIMAEFVKANDNMGDFTYIPGFSAVATAMTEAASKAASGKGTVADIFAAAQTTSIDTLKDYGLSIAQ</sequence>
<organism evidence="2 3">
    <name type="scientific">Bifidobacterium magnum</name>
    <dbReference type="NCBI Taxonomy" id="1692"/>
    <lineage>
        <taxon>Bacteria</taxon>
        <taxon>Bacillati</taxon>
        <taxon>Actinomycetota</taxon>
        <taxon>Actinomycetes</taxon>
        <taxon>Bifidobacteriales</taxon>
        <taxon>Bifidobacteriaceae</taxon>
        <taxon>Bifidobacterium</taxon>
    </lineage>
</organism>
<dbReference type="PANTHER" id="PTHR43649:SF12">
    <property type="entry name" value="DIACETYLCHITOBIOSE BINDING PROTEIN DASA"/>
    <property type="match status" value="1"/>
</dbReference>
<dbReference type="InterPro" id="IPR050490">
    <property type="entry name" value="Bact_solute-bd_prot1"/>
</dbReference>
<name>A0A087BCA6_9BIFI</name>
<evidence type="ECO:0000256" key="1">
    <source>
        <dbReference type="SAM" id="SignalP"/>
    </source>
</evidence>
<dbReference type="Proteomes" id="UP000029052">
    <property type="component" value="Unassembled WGS sequence"/>
</dbReference>
<proteinExistence type="predicted"/>
<dbReference type="STRING" id="1692.BMAGN_0522"/>
<accession>A0A087BCA6</accession>
<dbReference type="PROSITE" id="PS51257">
    <property type="entry name" value="PROKAR_LIPOPROTEIN"/>
    <property type="match status" value="1"/>
</dbReference>
<dbReference type="eggNOG" id="COG1653">
    <property type="taxonomic scope" value="Bacteria"/>
</dbReference>
<reference evidence="2 3" key="1">
    <citation type="submission" date="2014-03" db="EMBL/GenBank/DDBJ databases">
        <title>Genomics of Bifidobacteria.</title>
        <authorList>
            <person name="Ventura M."/>
            <person name="Milani C."/>
            <person name="Lugli G.A."/>
        </authorList>
    </citation>
    <scope>NUCLEOTIDE SEQUENCE [LARGE SCALE GENOMIC DNA]</scope>
    <source>
        <strain evidence="2 3">LMG 11591</strain>
    </source>
</reference>
<evidence type="ECO:0000313" key="2">
    <source>
        <dbReference type="EMBL" id="KFI68656.1"/>
    </source>
</evidence>
<dbReference type="InterPro" id="IPR006059">
    <property type="entry name" value="SBP"/>
</dbReference>
<dbReference type="PANTHER" id="PTHR43649">
    <property type="entry name" value="ARABINOSE-BINDING PROTEIN-RELATED"/>
    <property type="match status" value="1"/>
</dbReference>
<comment type="caution">
    <text evidence="2">The sequence shown here is derived from an EMBL/GenBank/DDBJ whole genome shotgun (WGS) entry which is preliminary data.</text>
</comment>
<dbReference type="EMBL" id="JGZB01000003">
    <property type="protein sequence ID" value="KFI68656.1"/>
    <property type="molecule type" value="Genomic_DNA"/>
</dbReference>
<keyword evidence="1" id="KW-0732">Signal</keyword>
<evidence type="ECO:0000313" key="3">
    <source>
        <dbReference type="Proteomes" id="UP000029052"/>
    </source>
</evidence>
<feature type="signal peptide" evidence="1">
    <location>
        <begin position="1"/>
        <end position="25"/>
    </location>
</feature>
<dbReference type="Gene3D" id="3.40.190.10">
    <property type="entry name" value="Periplasmic binding protein-like II"/>
    <property type="match status" value="1"/>
</dbReference>
<feature type="chain" id="PRO_5038684964" evidence="1">
    <location>
        <begin position="26"/>
        <end position="443"/>
    </location>
</feature>
<dbReference type="RefSeq" id="WP_022859134.1">
    <property type="nucleotide sequence ID" value="NZ_JGZB01000003.1"/>
</dbReference>
<dbReference type="SUPFAM" id="SSF53850">
    <property type="entry name" value="Periplasmic binding protein-like II"/>
    <property type="match status" value="1"/>
</dbReference>
<dbReference type="AlphaFoldDB" id="A0A087BCA6"/>
<keyword evidence="3" id="KW-1185">Reference proteome</keyword>